<dbReference type="AlphaFoldDB" id="A0A2T3FL41"/>
<name>A0A2T3FL41_9CLOT</name>
<keyword evidence="1" id="KW-1133">Transmembrane helix</keyword>
<sequence>MSSASLCASLTIEAALSLTLFMFTVILLSVPMEILDTQRKVQTVLEVTGRELGWQVYRTSHTVHPAEMEAGKAAEVGEKGTGGWSELPSGLILQGYLKEKIQTAGGNKVSNIQCGASRVSEDGEWIDLRASYQVRLPFSVFALDHVTLTSRSRKRGWIGAESGYFSEKNASEPEGKWVYVGRDSTRYHLSPSCHYISNQITAAAYADVISGVLRNNGGCRYKACRYCGKTVSAGGLVYILPSGEVYHGKQDCSSLAYYVQKVRRSEVEYMGVCSYCGSG</sequence>
<comment type="caution">
    <text evidence="2">The sequence shown here is derived from an EMBL/GenBank/DDBJ whole genome shotgun (WGS) entry which is preliminary data.</text>
</comment>
<dbReference type="RefSeq" id="WP_107001761.1">
    <property type="nucleotide sequence ID" value="NZ_PYLO01000006.1"/>
</dbReference>
<proteinExistence type="predicted"/>
<organism evidence="2 3">
    <name type="scientific">Clostridium fessum</name>
    <dbReference type="NCBI Taxonomy" id="2126740"/>
    <lineage>
        <taxon>Bacteria</taxon>
        <taxon>Bacillati</taxon>
        <taxon>Bacillota</taxon>
        <taxon>Clostridia</taxon>
        <taxon>Eubacteriales</taxon>
        <taxon>Clostridiaceae</taxon>
        <taxon>Clostridium</taxon>
    </lineage>
</organism>
<protein>
    <recommendedName>
        <fullName evidence="4">Pilus assembly protein</fullName>
    </recommendedName>
</protein>
<keyword evidence="1" id="KW-0472">Membrane</keyword>
<evidence type="ECO:0000313" key="3">
    <source>
        <dbReference type="Proteomes" id="UP000241048"/>
    </source>
</evidence>
<dbReference type="EMBL" id="PYLO01000006">
    <property type="protein sequence ID" value="PST35999.1"/>
    <property type="molecule type" value="Genomic_DNA"/>
</dbReference>
<accession>A0A2T3FL41</accession>
<feature type="transmembrane region" description="Helical" evidence="1">
    <location>
        <begin position="12"/>
        <end position="30"/>
    </location>
</feature>
<keyword evidence="3" id="KW-1185">Reference proteome</keyword>
<reference evidence="2 3" key="1">
    <citation type="submission" date="2018-03" db="EMBL/GenBank/DDBJ databases">
        <title>Lachnoclostridium SNUG30386 gen.nov., sp.nov., isolated from human faeces.</title>
        <authorList>
            <person name="Seo B."/>
            <person name="Jeon K."/>
            <person name="Ko G."/>
        </authorList>
    </citation>
    <scope>NUCLEOTIDE SEQUENCE [LARGE SCALE GENOMIC DNA]</scope>
    <source>
        <strain evidence="2 3">SNUG30386</strain>
    </source>
</reference>
<dbReference type="Proteomes" id="UP000241048">
    <property type="component" value="Unassembled WGS sequence"/>
</dbReference>
<keyword evidence="1" id="KW-0812">Transmembrane</keyword>
<evidence type="ECO:0000256" key="1">
    <source>
        <dbReference type="SAM" id="Phobius"/>
    </source>
</evidence>
<evidence type="ECO:0000313" key="2">
    <source>
        <dbReference type="EMBL" id="PST35999.1"/>
    </source>
</evidence>
<evidence type="ECO:0008006" key="4">
    <source>
        <dbReference type="Google" id="ProtNLM"/>
    </source>
</evidence>
<gene>
    <name evidence="2" type="ORF">C7U56_14175</name>
</gene>